<dbReference type="InterPro" id="IPR011049">
    <property type="entry name" value="Serralysin-like_metalloprot_C"/>
</dbReference>
<dbReference type="OrthoDB" id="8019836at2"/>
<dbReference type="GO" id="GO:0005576">
    <property type="term" value="C:extracellular region"/>
    <property type="evidence" value="ECO:0007669"/>
    <property type="project" value="UniProtKB-SubCell"/>
</dbReference>
<evidence type="ECO:0000313" key="5">
    <source>
        <dbReference type="Proteomes" id="UP000286997"/>
    </source>
</evidence>
<dbReference type="Gene3D" id="2.150.10.10">
    <property type="entry name" value="Serralysin-like metalloprotease, C-terminal"/>
    <property type="match status" value="6"/>
</dbReference>
<evidence type="ECO:0000256" key="1">
    <source>
        <dbReference type="ARBA" id="ARBA00004613"/>
    </source>
</evidence>
<dbReference type="InterPro" id="IPR018511">
    <property type="entry name" value="Hemolysin-typ_Ca-bd_CS"/>
</dbReference>
<evidence type="ECO:0000256" key="3">
    <source>
        <dbReference type="SAM" id="MobiDB-lite"/>
    </source>
</evidence>
<accession>A0A3S2V2S2</accession>
<dbReference type="AlphaFoldDB" id="A0A3S2V2S2"/>
<dbReference type="GO" id="GO:0005509">
    <property type="term" value="F:calcium ion binding"/>
    <property type="evidence" value="ECO:0007669"/>
    <property type="project" value="InterPro"/>
</dbReference>
<feature type="region of interest" description="Disordered" evidence="3">
    <location>
        <begin position="1"/>
        <end position="46"/>
    </location>
</feature>
<organism evidence="4 5">
    <name type="scientific">Methylobacterium oryzihabitans</name>
    <dbReference type="NCBI Taxonomy" id="2499852"/>
    <lineage>
        <taxon>Bacteria</taxon>
        <taxon>Pseudomonadati</taxon>
        <taxon>Pseudomonadota</taxon>
        <taxon>Alphaproteobacteria</taxon>
        <taxon>Hyphomicrobiales</taxon>
        <taxon>Methylobacteriaceae</taxon>
        <taxon>Methylobacterium</taxon>
    </lineage>
</organism>
<feature type="non-terminal residue" evidence="4">
    <location>
        <position position="777"/>
    </location>
</feature>
<keyword evidence="2" id="KW-0964">Secreted</keyword>
<name>A0A3S2V2S2_9HYPH</name>
<dbReference type="Proteomes" id="UP000286997">
    <property type="component" value="Unassembled WGS sequence"/>
</dbReference>
<reference evidence="4 5" key="1">
    <citation type="submission" date="2019-01" db="EMBL/GenBank/DDBJ databases">
        <authorList>
            <person name="Chen W.-M."/>
        </authorList>
    </citation>
    <scope>NUCLEOTIDE SEQUENCE [LARGE SCALE GENOMIC DNA]</scope>
    <source>
        <strain evidence="4 5">TER-1</strain>
    </source>
</reference>
<dbReference type="EMBL" id="SACP01000071">
    <property type="protein sequence ID" value="RVU11936.1"/>
    <property type="molecule type" value="Genomic_DNA"/>
</dbReference>
<comment type="subcellular location">
    <subcellularLocation>
        <location evidence="1">Secreted</location>
    </subcellularLocation>
</comment>
<comment type="caution">
    <text evidence="4">The sequence shown here is derived from an EMBL/GenBank/DDBJ whole genome shotgun (WGS) entry which is preliminary data.</text>
</comment>
<proteinExistence type="predicted"/>
<dbReference type="PANTHER" id="PTHR38340">
    <property type="entry name" value="S-LAYER PROTEIN"/>
    <property type="match status" value="1"/>
</dbReference>
<protein>
    <submittedName>
        <fullName evidence="4">Calcium-binding protein</fullName>
    </submittedName>
</protein>
<dbReference type="PRINTS" id="PR00313">
    <property type="entry name" value="CABNDNGRPT"/>
</dbReference>
<evidence type="ECO:0000256" key="2">
    <source>
        <dbReference type="ARBA" id="ARBA00022525"/>
    </source>
</evidence>
<gene>
    <name evidence="4" type="ORF">EOE48_28375</name>
</gene>
<dbReference type="SUPFAM" id="SSF51120">
    <property type="entry name" value="beta-Roll"/>
    <property type="match status" value="8"/>
</dbReference>
<dbReference type="InterPro" id="IPR001343">
    <property type="entry name" value="Hemolysn_Ca-bd"/>
</dbReference>
<dbReference type="PROSITE" id="PS00330">
    <property type="entry name" value="HEMOLYSIN_CALCIUM"/>
    <property type="match status" value="8"/>
</dbReference>
<evidence type="ECO:0000313" key="4">
    <source>
        <dbReference type="EMBL" id="RVU11936.1"/>
    </source>
</evidence>
<sequence>MTPVAGRSIAPAGSKSPARVGHRERTMATGTRVNGTEAAESLGGDVNDDTLKGAGGDDTLFGYAGNDYLDGGAGNDTLKGGGGADTLAGGAGIDTASYLASTSGVLVSLETGKGAGGDAQGDTLGGIENLQGSNSGDTLIGDAGANRLEGFNGNDMLKGGGGADTLDGGAGNDTVSYSNSAAGVTVNLSTGRGSGGDAEGDVLVGIENVVGSDHDDSLVGDAGANKLQGFNGDDLLKGGGGADTLDGGAGNDTVSYRLAGAGVSASLQGGKGMAGEADGDVLVGIENLQGSSYADWFHGDAGANRLEGFNGNDTLKGGGGADTLDGGAGIDQVSYSDSTIGVSVSLATGRGFGGDAEGDVLTGIEDLFGSNYTDVLTGDAGANRLNGYGGNDWLQGGAGADTLEGGAGTDTAHYLGSAAGVTVSLLTGTGTGGDAQGDVLVGIENLNGSDFDDVLTGNAAANLLWGWGGNDTLAGSGGGDTLIGGAGSDTVSYAGAAGSVVDLVNGRGAADGTAWDTLTSIENAIGTDGRDRFTADAAANSFDGRGGIDRLGYDFSTSAVVVDLGTGTGAGGYAAGDRYSSIEWVTGSRFADTLRGGEASESLQGGAGADVMMGRGGDDVYEVDDAGDRVIERRGGGNDTVVARTSYTLEAGQEIEGLAANKFLDGFTPAPAVSLTGNEFANRVQGGYGDDRINGRGGADTLTGLDGADTFVFDTALVTGGIDHVTDFVSGSDRIELSSGVFAALPKGALNAAAFKDLSAGPVDASDRILYDRASGG</sequence>
<dbReference type="PANTHER" id="PTHR38340:SF1">
    <property type="entry name" value="S-LAYER PROTEIN"/>
    <property type="match status" value="1"/>
</dbReference>
<dbReference type="InterPro" id="IPR050557">
    <property type="entry name" value="RTX_toxin/Mannuronan_C5-epim"/>
</dbReference>
<keyword evidence="5" id="KW-1185">Reference proteome</keyword>
<dbReference type="Pfam" id="PF00353">
    <property type="entry name" value="HemolysinCabind"/>
    <property type="match status" value="9"/>
</dbReference>